<dbReference type="Proteomes" id="UP001234880">
    <property type="component" value="Unassembled WGS sequence"/>
</dbReference>
<evidence type="ECO:0008006" key="3">
    <source>
        <dbReference type="Google" id="ProtNLM"/>
    </source>
</evidence>
<gene>
    <name evidence="1" type="ORF">JOF35_008135</name>
</gene>
<dbReference type="RefSeq" id="WP_079106702.1">
    <property type="nucleotide sequence ID" value="NZ_JAURUE010000002.1"/>
</dbReference>
<evidence type="ECO:0000313" key="1">
    <source>
        <dbReference type="EMBL" id="MDP9615797.1"/>
    </source>
</evidence>
<evidence type="ECO:0000313" key="2">
    <source>
        <dbReference type="Proteomes" id="UP001234880"/>
    </source>
</evidence>
<name>A0ABT9L510_9ACTN</name>
<sequence>MTAIEQEWLRNYALLALRLNRQVTASAGGTVLIYQGPQEWSRQAATEAPRPAGQLVEDADQLLEELPFEPSRSRYLATQVRAMRAVARQQNGEELPLPDYARECLGVEVDWVPELLFEQAHARLDAALPAGGGSLADRLNAWQAAHTLPAERIEQRLPTIVAKAVAETRARTSATIIPLPPDETVDCKLVAGTHFWGAGAYEGGLKSTIHINIDIPFNLADLLYLVAHEGHPGHIAEAVLKESHLVDRQGRLDQQVRFMLSPSFALGEGLGLHAESILFPDDQAQAWLTDNVLIGEDIQPDGSDFATVHDVKNLLWGVWGNAALLAAAGRPDSELAAYLTRWALYDEVEVAAALNSVRAPGMGVYVLGYYHGWRILRSWLDSPDRHQRVRRLLTEQLLPADLEAETA</sequence>
<reference evidence="1 2" key="1">
    <citation type="submission" date="2023-07" db="EMBL/GenBank/DDBJ databases">
        <title>Sequencing the genomes of 1000 actinobacteria strains.</title>
        <authorList>
            <person name="Klenk H.-P."/>
        </authorList>
    </citation>
    <scope>NUCLEOTIDE SEQUENCE [LARGE SCALE GENOMIC DNA]</scope>
    <source>
        <strain evidence="1 2">DSM 41600</strain>
    </source>
</reference>
<proteinExistence type="predicted"/>
<comment type="caution">
    <text evidence="1">The sequence shown here is derived from an EMBL/GenBank/DDBJ whole genome shotgun (WGS) entry which is preliminary data.</text>
</comment>
<accession>A0ABT9L510</accession>
<organism evidence="1 2">
    <name type="scientific">Streptomyces demainii</name>
    <dbReference type="NCBI Taxonomy" id="588122"/>
    <lineage>
        <taxon>Bacteria</taxon>
        <taxon>Bacillati</taxon>
        <taxon>Actinomycetota</taxon>
        <taxon>Actinomycetes</taxon>
        <taxon>Kitasatosporales</taxon>
        <taxon>Streptomycetaceae</taxon>
        <taxon>Streptomyces</taxon>
    </lineage>
</organism>
<protein>
    <recommendedName>
        <fullName evidence="3">DUF885 domain-containing protein</fullName>
    </recommendedName>
</protein>
<keyword evidence="2" id="KW-1185">Reference proteome</keyword>
<dbReference type="EMBL" id="JAURUE010000002">
    <property type="protein sequence ID" value="MDP9615797.1"/>
    <property type="molecule type" value="Genomic_DNA"/>
</dbReference>